<gene>
    <name evidence="1" type="ORF">J2045_000265</name>
</gene>
<organism evidence="1 2">
    <name type="scientific">Peteryoungia aggregata LMG 23059</name>
    <dbReference type="NCBI Taxonomy" id="1368425"/>
    <lineage>
        <taxon>Bacteria</taxon>
        <taxon>Pseudomonadati</taxon>
        <taxon>Pseudomonadota</taxon>
        <taxon>Alphaproteobacteria</taxon>
        <taxon>Hyphomicrobiales</taxon>
        <taxon>Rhizobiaceae</taxon>
        <taxon>Peteryoungia</taxon>
    </lineage>
</organism>
<dbReference type="Proteomes" id="UP001238496">
    <property type="component" value="Unassembled WGS sequence"/>
</dbReference>
<evidence type="ECO:0000313" key="2">
    <source>
        <dbReference type="Proteomes" id="UP001238496"/>
    </source>
</evidence>
<accession>A0ABU0G1P9</accession>
<proteinExistence type="predicted"/>
<sequence length="111" mass="11733">MNIMAALLVIVACHPQDTSCLQDPVAVISYETEDACYKTLPEELRRARVLAKLVYGDCIPVSPDLVAGRSIRQTISPGKLAGLDQPAAVAGPASAQALTAPVLTDRYGAIR</sequence>
<dbReference type="RefSeq" id="WP_307368383.1">
    <property type="nucleotide sequence ID" value="NZ_JAUSUW010000001.1"/>
</dbReference>
<comment type="caution">
    <text evidence="1">The sequence shown here is derived from an EMBL/GenBank/DDBJ whole genome shotgun (WGS) entry which is preliminary data.</text>
</comment>
<name>A0ABU0G1P9_9HYPH</name>
<evidence type="ECO:0000313" key="1">
    <source>
        <dbReference type="EMBL" id="MDQ0419255.1"/>
    </source>
</evidence>
<keyword evidence="2" id="KW-1185">Reference proteome</keyword>
<dbReference type="EMBL" id="JAUSUW010000001">
    <property type="protein sequence ID" value="MDQ0419255.1"/>
    <property type="molecule type" value="Genomic_DNA"/>
</dbReference>
<protein>
    <submittedName>
        <fullName evidence="1">Uncharacterized protein</fullName>
    </submittedName>
</protein>
<reference evidence="1 2" key="1">
    <citation type="submission" date="2023-07" db="EMBL/GenBank/DDBJ databases">
        <title>Genomic Encyclopedia of Type Strains, Phase IV (KMG-IV): sequencing the most valuable type-strain genomes for metagenomic binning, comparative biology and taxonomic classification.</title>
        <authorList>
            <person name="Goeker M."/>
        </authorList>
    </citation>
    <scope>NUCLEOTIDE SEQUENCE [LARGE SCALE GENOMIC DNA]</scope>
    <source>
        <strain evidence="1 2">DSM 1111</strain>
    </source>
</reference>